<sequence length="135" mass="14625">MRLRAFIAASGEDETRRVRRETAVAAVDDSGCDCSKGGRGSNEGTSVAEGTGGSGYDSNGGYSRGGLDCEREGGSRQRRVAAMTSYWSWQVWPAVGCGWITAVKIEEEGSDSKRVEQWLRRVSDDRRGEAARVRG</sequence>
<evidence type="ECO:0000313" key="3">
    <source>
        <dbReference type="Proteomes" id="UP000287651"/>
    </source>
</evidence>
<gene>
    <name evidence="2" type="ORF">B296_00001415</name>
</gene>
<dbReference type="AlphaFoldDB" id="A0A427AXS0"/>
<evidence type="ECO:0000313" key="2">
    <source>
        <dbReference type="EMBL" id="RRT81059.1"/>
    </source>
</evidence>
<evidence type="ECO:0000256" key="1">
    <source>
        <dbReference type="SAM" id="MobiDB-lite"/>
    </source>
</evidence>
<accession>A0A427AXS0</accession>
<protein>
    <submittedName>
        <fullName evidence="2">Uncharacterized protein</fullName>
    </submittedName>
</protein>
<feature type="region of interest" description="Disordered" evidence="1">
    <location>
        <begin position="29"/>
        <end position="74"/>
    </location>
</feature>
<proteinExistence type="predicted"/>
<dbReference type="EMBL" id="AMZH03001001">
    <property type="protein sequence ID" value="RRT81059.1"/>
    <property type="molecule type" value="Genomic_DNA"/>
</dbReference>
<dbReference type="Proteomes" id="UP000287651">
    <property type="component" value="Unassembled WGS sequence"/>
</dbReference>
<organism evidence="2 3">
    <name type="scientific">Ensete ventricosum</name>
    <name type="common">Abyssinian banana</name>
    <name type="synonym">Musa ensete</name>
    <dbReference type="NCBI Taxonomy" id="4639"/>
    <lineage>
        <taxon>Eukaryota</taxon>
        <taxon>Viridiplantae</taxon>
        <taxon>Streptophyta</taxon>
        <taxon>Embryophyta</taxon>
        <taxon>Tracheophyta</taxon>
        <taxon>Spermatophyta</taxon>
        <taxon>Magnoliopsida</taxon>
        <taxon>Liliopsida</taxon>
        <taxon>Zingiberales</taxon>
        <taxon>Musaceae</taxon>
        <taxon>Ensete</taxon>
    </lineage>
</organism>
<comment type="caution">
    <text evidence="2">The sequence shown here is derived from an EMBL/GenBank/DDBJ whole genome shotgun (WGS) entry which is preliminary data.</text>
</comment>
<name>A0A427AXS0_ENSVE</name>
<reference evidence="2 3" key="1">
    <citation type="journal article" date="2014" name="Agronomy (Basel)">
        <title>A Draft Genome Sequence for Ensete ventricosum, the Drought-Tolerant Tree Against Hunger.</title>
        <authorList>
            <person name="Harrison J."/>
            <person name="Moore K.A."/>
            <person name="Paszkiewicz K."/>
            <person name="Jones T."/>
            <person name="Grant M."/>
            <person name="Ambacheew D."/>
            <person name="Muzemil S."/>
            <person name="Studholme D.J."/>
        </authorList>
    </citation>
    <scope>NUCLEOTIDE SEQUENCE [LARGE SCALE GENOMIC DNA]</scope>
</reference>